<feature type="region of interest" description="Disordered" evidence="12">
    <location>
        <begin position="511"/>
        <end position="541"/>
    </location>
</feature>
<evidence type="ECO:0000313" key="15">
    <source>
        <dbReference type="EMBL" id="KAI0290540.1"/>
    </source>
</evidence>
<dbReference type="InterPro" id="IPR048369">
    <property type="entry name" value="COG6_C"/>
</dbReference>
<evidence type="ECO:0000259" key="14">
    <source>
        <dbReference type="Pfam" id="PF20653"/>
    </source>
</evidence>
<protein>
    <recommendedName>
        <fullName evidence="3 10">Conserved oligomeric Golgi complex subunit 6</fullName>
        <shortName evidence="10">COG complex subunit 6</shortName>
    </recommendedName>
    <alternativeName>
        <fullName evidence="8 10">Component of oligomeric Golgi complex 6</fullName>
    </alternativeName>
</protein>
<evidence type="ECO:0000256" key="6">
    <source>
        <dbReference type="ARBA" id="ARBA00023034"/>
    </source>
</evidence>
<feature type="region of interest" description="Disordered" evidence="12">
    <location>
        <begin position="53"/>
        <end position="76"/>
    </location>
</feature>
<evidence type="ECO:0000256" key="9">
    <source>
        <dbReference type="ARBA" id="ARBA00043873"/>
    </source>
</evidence>
<dbReference type="Pfam" id="PF06419">
    <property type="entry name" value="COG6_N"/>
    <property type="match status" value="1"/>
</dbReference>
<keyword evidence="6 10" id="KW-0333">Golgi apparatus</keyword>
<feature type="compositionally biased region" description="Acidic residues" evidence="12">
    <location>
        <begin position="511"/>
        <end position="523"/>
    </location>
</feature>
<name>A0AAD4LWS1_9AGAM</name>
<dbReference type="InterPro" id="IPR048368">
    <property type="entry name" value="COG6_N"/>
</dbReference>
<evidence type="ECO:0000256" key="1">
    <source>
        <dbReference type="ARBA" id="ARBA00004395"/>
    </source>
</evidence>
<comment type="function">
    <text evidence="9">Acts as a component of the peripheral membrane COG complex that is involved in intra-Golgi protein trafficking. COG is located at the cis-Golgi, and regulates tethering of retrograde intra-Golgi vesicles and possibly a number of other membrane trafficking events.</text>
</comment>
<evidence type="ECO:0000256" key="10">
    <source>
        <dbReference type="RuleBase" id="RU365075"/>
    </source>
</evidence>
<dbReference type="Proteomes" id="UP001203297">
    <property type="component" value="Unassembled WGS sequence"/>
</dbReference>
<evidence type="ECO:0000256" key="2">
    <source>
        <dbReference type="ARBA" id="ARBA00011023"/>
    </source>
</evidence>
<comment type="caution">
    <text evidence="15">The sequence shown here is derived from an EMBL/GenBank/DDBJ whole genome shotgun (WGS) entry which is preliminary data.</text>
</comment>
<dbReference type="PANTHER" id="PTHR21506:SF0">
    <property type="entry name" value="CONSERVED OLIGOMERIC GOLGI COMPLEX SUBUNIT 6"/>
    <property type="match status" value="1"/>
</dbReference>
<evidence type="ECO:0000256" key="7">
    <source>
        <dbReference type="ARBA" id="ARBA00023136"/>
    </source>
</evidence>
<feature type="compositionally biased region" description="Low complexity" evidence="12">
    <location>
        <begin position="56"/>
        <end position="68"/>
    </location>
</feature>
<comment type="subcellular location">
    <subcellularLocation>
        <location evidence="1 10">Golgi apparatus membrane</location>
        <topology evidence="1 10">Peripheral membrane protein</topology>
    </subcellularLocation>
</comment>
<evidence type="ECO:0000256" key="4">
    <source>
        <dbReference type="ARBA" id="ARBA00022448"/>
    </source>
</evidence>
<keyword evidence="4 10" id="KW-0813">Transport</keyword>
<dbReference type="InterPro" id="IPR010490">
    <property type="entry name" value="COG6"/>
</dbReference>
<evidence type="ECO:0000256" key="11">
    <source>
        <dbReference type="SAM" id="Coils"/>
    </source>
</evidence>
<evidence type="ECO:0000256" key="8">
    <source>
        <dbReference type="ARBA" id="ARBA00031348"/>
    </source>
</evidence>
<dbReference type="SMART" id="SM01087">
    <property type="entry name" value="COG6"/>
    <property type="match status" value="1"/>
</dbReference>
<dbReference type="GO" id="GO:0015031">
    <property type="term" value="P:protein transport"/>
    <property type="evidence" value="ECO:0007669"/>
    <property type="project" value="UniProtKB-KW"/>
</dbReference>
<dbReference type="EMBL" id="WTXG01000214">
    <property type="protein sequence ID" value="KAI0290540.1"/>
    <property type="molecule type" value="Genomic_DNA"/>
</dbReference>
<comment type="function">
    <text evidence="10">Acts as component of the peripheral membrane COG complex that is involved in intra-Golgi protein trafficking. COG is located at the cis-Golgi, and regulates tethering of retrograde intra-Golgi vesicles and possibly a number of other membrane trafficking events.</text>
</comment>
<evidence type="ECO:0000259" key="13">
    <source>
        <dbReference type="Pfam" id="PF06419"/>
    </source>
</evidence>
<evidence type="ECO:0000256" key="12">
    <source>
        <dbReference type="SAM" id="MobiDB-lite"/>
    </source>
</evidence>
<keyword evidence="16" id="KW-1185">Reference proteome</keyword>
<dbReference type="AlphaFoldDB" id="A0AAD4LWS1"/>
<dbReference type="PANTHER" id="PTHR21506">
    <property type="entry name" value="COMPONENT OF OLIGOMERIC GOLGI COMPLEX 6"/>
    <property type="match status" value="1"/>
</dbReference>
<feature type="domain" description="Conserved Oligomeric Golgi complex subunit 6 C-terminal" evidence="14">
    <location>
        <begin position="243"/>
        <end position="741"/>
    </location>
</feature>
<feature type="region of interest" description="Disordered" evidence="12">
    <location>
        <begin position="761"/>
        <end position="780"/>
    </location>
</feature>
<feature type="domain" description="Conserved oligomeric complex COG6 N-terminal" evidence="13">
    <location>
        <begin position="103"/>
        <end position="209"/>
    </location>
</feature>
<keyword evidence="11" id="KW-0175">Coiled coil</keyword>
<reference evidence="15" key="1">
    <citation type="journal article" date="2022" name="New Phytol.">
        <title>Evolutionary transition to the ectomycorrhizal habit in the genomes of a hyperdiverse lineage of mushroom-forming fungi.</title>
        <authorList>
            <person name="Looney B."/>
            <person name="Miyauchi S."/>
            <person name="Morin E."/>
            <person name="Drula E."/>
            <person name="Courty P.E."/>
            <person name="Kohler A."/>
            <person name="Kuo A."/>
            <person name="LaButti K."/>
            <person name="Pangilinan J."/>
            <person name="Lipzen A."/>
            <person name="Riley R."/>
            <person name="Andreopoulos W."/>
            <person name="He G."/>
            <person name="Johnson J."/>
            <person name="Nolan M."/>
            <person name="Tritt A."/>
            <person name="Barry K.W."/>
            <person name="Grigoriev I.V."/>
            <person name="Nagy L.G."/>
            <person name="Hibbett D."/>
            <person name="Henrissat B."/>
            <person name="Matheny P.B."/>
            <person name="Labbe J."/>
            <person name="Martin F.M."/>
        </authorList>
    </citation>
    <scope>NUCLEOTIDE SEQUENCE</scope>
    <source>
        <strain evidence="15">BPL690</strain>
    </source>
</reference>
<evidence type="ECO:0000313" key="16">
    <source>
        <dbReference type="Proteomes" id="UP001203297"/>
    </source>
</evidence>
<evidence type="ECO:0000256" key="3">
    <source>
        <dbReference type="ARBA" id="ARBA00020973"/>
    </source>
</evidence>
<feature type="coiled-coil region" evidence="11">
    <location>
        <begin position="137"/>
        <end position="171"/>
    </location>
</feature>
<dbReference type="GO" id="GO:0017119">
    <property type="term" value="C:Golgi transport complex"/>
    <property type="evidence" value="ECO:0007669"/>
    <property type="project" value="UniProtKB-UniRule"/>
</dbReference>
<feature type="region of interest" description="Disordered" evidence="12">
    <location>
        <begin position="1"/>
        <end position="23"/>
    </location>
</feature>
<dbReference type="GO" id="GO:0006891">
    <property type="term" value="P:intra-Golgi vesicle-mediated transport"/>
    <property type="evidence" value="ECO:0007669"/>
    <property type="project" value="UniProtKB-UniRule"/>
</dbReference>
<gene>
    <name evidence="15" type="ORF">B0F90DRAFT_1812280</name>
</gene>
<comment type="similarity">
    <text evidence="2 10">Belongs to the COG6 family.</text>
</comment>
<keyword evidence="5 10" id="KW-0653">Protein transport</keyword>
<accession>A0AAD4LWS1</accession>
<proteinExistence type="inferred from homology"/>
<dbReference type="Pfam" id="PF20653">
    <property type="entry name" value="COG6_C"/>
    <property type="match status" value="1"/>
</dbReference>
<organism evidence="15 16">
    <name type="scientific">Multifurca ochricompacta</name>
    <dbReference type="NCBI Taxonomy" id="376703"/>
    <lineage>
        <taxon>Eukaryota</taxon>
        <taxon>Fungi</taxon>
        <taxon>Dikarya</taxon>
        <taxon>Basidiomycota</taxon>
        <taxon>Agaricomycotina</taxon>
        <taxon>Agaricomycetes</taxon>
        <taxon>Russulales</taxon>
        <taxon>Russulaceae</taxon>
        <taxon>Multifurca</taxon>
    </lineage>
</organism>
<comment type="subunit">
    <text evidence="10">Component of the conserved oligomeric Golgi complex.</text>
</comment>
<dbReference type="GO" id="GO:0000139">
    <property type="term" value="C:Golgi membrane"/>
    <property type="evidence" value="ECO:0007669"/>
    <property type="project" value="UniProtKB-SubCell"/>
</dbReference>
<evidence type="ECO:0000256" key="5">
    <source>
        <dbReference type="ARBA" id="ARBA00022927"/>
    </source>
</evidence>
<keyword evidence="7 10" id="KW-0472">Membrane</keyword>
<sequence>MVTSGTVAETTETKETASPSPIARNPVSLRLYKVLGATFDDQATKEALNTLSDLYSPSRPLPAAAAPSTTNEDDKVHDDVDEVHTEKIKDVPSFLQGAPPGDTAAKARKHLRRDIESKLEEGSLKFLVSFAAVDQKLDALQAHITTMRQRCEEAQVQLQSTNEACKSLLDRAGSLRDERQEVKTRQSIVTLFLARFTLSKDEAAALSSSNISVGPSFFAAMDRAQTIRDDCRVLMAGEDSPSKAGLDIMAVTSAHLEKACDKLSRWCSAEFRSMGRDASLEIPHELSEAVRRLRSRPELLAETLTVLAQTRQAALLSSFMSALTAGGTTGNGGARPIELHAHDALRYIGDMLAWVHQAIAAEREFLEALLSIDAGARMPGAVRAPAHTEDEWLGELMDAAVAGLCGPLRARVLQTVRAQESGLSAYKVARLLQFYALTMARTLGARALLATTLGETTAASYAVFFDAIATQGRALLRVSLDTADSSLTPPQTLLTHVQDLCSILALHASETADDDDDDNDDDTNPNNADNTNSGAAVESGGYEERATIERALDALVDPAVQMCIGAAEEKDTALRRQVGANTNGRGRIRVAWDRPIFVLNCLTYLVDALAPHKRAARKRSELDAAIEMRVRDLIEEHYEDVLHDSSLYEAVQACEQTPPEEPLAHVPSCAPSTLRTTLSTFAHWLASLDAIHAPRLSTLTAPALHARVHRAAQRRLGRAYAALCARVHDPRSRYEAATTLLGAERPFGSVSVLWQIFGINEEEMEEEEEEEEEEGQETRG</sequence>